<dbReference type="RefSeq" id="WP_147030923.1">
    <property type="nucleotide sequence ID" value="NZ_CP042436.1"/>
</dbReference>
<dbReference type="KEGG" id="mgin:FRZ54_07030"/>
<keyword evidence="1" id="KW-1133">Transmembrane helix</keyword>
<dbReference type="Proteomes" id="UP000321479">
    <property type="component" value="Chromosome"/>
</dbReference>
<sequence length="181" mass="20137">MENNLEEALIAGGLVGLIVIPFLVITQLSKRKKISVAMTAKLTALAHQSNSQLSRSEQIGARAIALDENARKILFIDTDKNKEIMIDLTEITACRLLKKMDINAVGSIVLQLINKNGVLSYTVPFYRRFIDDETCLPAVMKVAEKWRSLILNLVRSQRKPGGVKLFRGLTPQTSFSRPATQ</sequence>
<feature type="transmembrane region" description="Helical" evidence="1">
    <location>
        <begin position="6"/>
        <end position="25"/>
    </location>
</feature>
<protein>
    <submittedName>
        <fullName evidence="2">Uncharacterized protein</fullName>
    </submittedName>
</protein>
<reference evidence="2 3" key="1">
    <citation type="journal article" date="2017" name="Curr. Microbiol.">
        <title>Mucilaginibacter ginsenosidivorans sp. nov., Isolated from Soil of Ginseng Field.</title>
        <authorList>
            <person name="Kim M.M."/>
            <person name="Siddiqi M.Z."/>
            <person name="Im W.T."/>
        </authorList>
    </citation>
    <scope>NUCLEOTIDE SEQUENCE [LARGE SCALE GENOMIC DNA]</scope>
    <source>
        <strain evidence="2 3">Gsoil 3017</strain>
    </source>
</reference>
<evidence type="ECO:0000313" key="3">
    <source>
        <dbReference type="Proteomes" id="UP000321479"/>
    </source>
</evidence>
<proteinExistence type="predicted"/>
<dbReference type="OrthoDB" id="793134at2"/>
<keyword evidence="3" id="KW-1185">Reference proteome</keyword>
<keyword evidence="1" id="KW-0812">Transmembrane</keyword>
<gene>
    <name evidence="2" type="ORF">FRZ54_07030</name>
</gene>
<evidence type="ECO:0000256" key="1">
    <source>
        <dbReference type="SAM" id="Phobius"/>
    </source>
</evidence>
<accession>A0A5B8UV82</accession>
<dbReference type="EMBL" id="CP042436">
    <property type="protein sequence ID" value="QEC62346.1"/>
    <property type="molecule type" value="Genomic_DNA"/>
</dbReference>
<organism evidence="2 3">
    <name type="scientific">Mucilaginibacter ginsenosidivorans</name>
    <dbReference type="NCBI Taxonomy" id="398053"/>
    <lineage>
        <taxon>Bacteria</taxon>
        <taxon>Pseudomonadati</taxon>
        <taxon>Bacteroidota</taxon>
        <taxon>Sphingobacteriia</taxon>
        <taxon>Sphingobacteriales</taxon>
        <taxon>Sphingobacteriaceae</taxon>
        <taxon>Mucilaginibacter</taxon>
    </lineage>
</organism>
<evidence type="ECO:0000313" key="2">
    <source>
        <dbReference type="EMBL" id="QEC62346.1"/>
    </source>
</evidence>
<dbReference type="AlphaFoldDB" id="A0A5B8UV82"/>
<keyword evidence="1" id="KW-0472">Membrane</keyword>
<name>A0A5B8UV82_9SPHI</name>